<comment type="caution">
    <text evidence="5">The sequence shown here is derived from an EMBL/GenBank/DDBJ whole genome shotgun (WGS) entry which is preliminary data.</text>
</comment>
<gene>
    <name evidence="5" type="ORF">CVIRNUC_011000</name>
</gene>
<keyword evidence="2" id="KW-0808">Transferase</keyword>
<dbReference type="GO" id="GO:0016740">
    <property type="term" value="F:transferase activity"/>
    <property type="evidence" value="ECO:0007669"/>
    <property type="project" value="UniProtKB-KW"/>
</dbReference>
<dbReference type="Proteomes" id="UP001314263">
    <property type="component" value="Unassembled WGS sequence"/>
</dbReference>
<evidence type="ECO:0000256" key="3">
    <source>
        <dbReference type="ARBA" id="ARBA00022691"/>
    </source>
</evidence>
<dbReference type="InterPro" id="IPR029063">
    <property type="entry name" value="SAM-dependent_MTases_sf"/>
</dbReference>
<comment type="similarity">
    <text evidence="4">Belongs to the class I-like SAM-binding methyltransferase superfamily.</text>
</comment>
<reference evidence="5 6" key="1">
    <citation type="submission" date="2023-10" db="EMBL/GenBank/DDBJ databases">
        <authorList>
            <person name="Maclean D."/>
            <person name="Macfadyen A."/>
        </authorList>
    </citation>
    <scope>NUCLEOTIDE SEQUENCE [LARGE SCALE GENOMIC DNA]</scope>
</reference>
<evidence type="ECO:0000256" key="2">
    <source>
        <dbReference type="ARBA" id="ARBA00022679"/>
    </source>
</evidence>
<comment type="pathway">
    <text evidence="1">Secondary metabolite biosynthesis.</text>
</comment>
<dbReference type="InterPro" id="IPR051654">
    <property type="entry name" value="Meroterpenoid_MTases"/>
</dbReference>
<proteinExistence type="inferred from homology"/>
<evidence type="ECO:0008006" key="7">
    <source>
        <dbReference type="Google" id="ProtNLM"/>
    </source>
</evidence>
<evidence type="ECO:0000313" key="5">
    <source>
        <dbReference type="EMBL" id="CAK0787778.1"/>
    </source>
</evidence>
<dbReference type="PANTHER" id="PTHR35897:SF1">
    <property type="entry name" value="METHYLTRANSFERASE AUSD"/>
    <property type="match status" value="1"/>
</dbReference>
<keyword evidence="6" id="KW-1185">Reference proteome</keyword>
<dbReference type="Gene3D" id="3.40.50.150">
    <property type="entry name" value="Vaccinia Virus protein VP39"/>
    <property type="match status" value="1"/>
</dbReference>
<name>A0AAV1IKJ9_9CHLO</name>
<organism evidence="5 6">
    <name type="scientific">Coccomyxa viridis</name>
    <dbReference type="NCBI Taxonomy" id="1274662"/>
    <lineage>
        <taxon>Eukaryota</taxon>
        <taxon>Viridiplantae</taxon>
        <taxon>Chlorophyta</taxon>
        <taxon>core chlorophytes</taxon>
        <taxon>Trebouxiophyceae</taxon>
        <taxon>Trebouxiophyceae incertae sedis</taxon>
        <taxon>Coccomyxaceae</taxon>
        <taxon>Coccomyxa</taxon>
    </lineage>
</organism>
<dbReference type="SUPFAM" id="SSF53335">
    <property type="entry name" value="S-adenosyl-L-methionine-dependent methyltransferases"/>
    <property type="match status" value="1"/>
</dbReference>
<dbReference type="PANTHER" id="PTHR35897">
    <property type="entry name" value="METHYLTRANSFERASE AUSD"/>
    <property type="match status" value="1"/>
</dbReference>
<evidence type="ECO:0000313" key="6">
    <source>
        <dbReference type="Proteomes" id="UP001314263"/>
    </source>
</evidence>
<sequence length="289" mass="32368">MYGAAAMATPALLDDATESQPYPYATPEQPKELSDRDLHFLSLYTGERDLDKLRAHVFAIWRSVKDTLWVYRCIQEFMFLQPRINMHPFYPQAKADMLADNSKRILDIGCCFGQDTRCLMLDGIPQSSISATDITQQYWDFGKQLFMDADKLHVETAWGSFTEPEYIQSGPLSPLKGKCAFAWAGAVLHVLTADDVSAFIAHVHAMLGPSGVFFGTCVGQDPPGEWADTPTGKGKRYLHREDTLEALFKQAGYSKVSISRDTDLGILERQEEISTFGKHKIILIFAATK</sequence>
<evidence type="ECO:0000256" key="1">
    <source>
        <dbReference type="ARBA" id="ARBA00005179"/>
    </source>
</evidence>
<keyword evidence="3" id="KW-0949">S-adenosyl-L-methionine</keyword>
<dbReference type="AlphaFoldDB" id="A0AAV1IKJ9"/>
<protein>
    <recommendedName>
        <fullName evidence="7">Methyltransferase domain-containing protein</fullName>
    </recommendedName>
</protein>
<accession>A0AAV1IKJ9</accession>
<evidence type="ECO:0000256" key="4">
    <source>
        <dbReference type="ARBA" id="ARBA00038314"/>
    </source>
</evidence>
<dbReference type="EMBL" id="CAUYUE010000018">
    <property type="protein sequence ID" value="CAK0787778.1"/>
    <property type="molecule type" value="Genomic_DNA"/>
</dbReference>